<feature type="domain" description="Heterokaryon incompatibility" evidence="1">
    <location>
        <begin position="3"/>
        <end position="57"/>
    </location>
</feature>
<evidence type="ECO:0000259" key="1">
    <source>
        <dbReference type="Pfam" id="PF06985"/>
    </source>
</evidence>
<dbReference type="EMBL" id="MU006865">
    <property type="protein sequence ID" value="KAF2634122.1"/>
    <property type="molecule type" value="Genomic_DNA"/>
</dbReference>
<dbReference type="AlphaFoldDB" id="A0A6A6RFY8"/>
<dbReference type="InterPro" id="IPR010730">
    <property type="entry name" value="HET"/>
</dbReference>
<evidence type="ECO:0000313" key="2">
    <source>
        <dbReference type="EMBL" id="KAF2634122.1"/>
    </source>
</evidence>
<feature type="non-terminal residue" evidence="2">
    <location>
        <position position="1"/>
    </location>
</feature>
<dbReference type="OrthoDB" id="5428863at2759"/>
<proteinExistence type="predicted"/>
<dbReference type="Pfam" id="PF06985">
    <property type="entry name" value="HET"/>
    <property type="match status" value="1"/>
</dbReference>
<protein>
    <submittedName>
        <fullName evidence="2">Heterokaryon incompatibility</fullName>
    </submittedName>
</protein>
<dbReference type="Proteomes" id="UP000799753">
    <property type="component" value="Unassembled WGS sequence"/>
</dbReference>
<dbReference type="PANTHER" id="PTHR33112">
    <property type="entry name" value="DOMAIN PROTEIN, PUTATIVE-RELATED"/>
    <property type="match status" value="1"/>
</dbReference>
<keyword evidence="3" id="KW-1185">Reference proteome</keyword>
<sequence>PSYIPKVVEDAIYICAVLSIPYLWVDKYCIDQHNPQRKAAEINAMGQIYRQAQITLI</sequence>
<dbReference type="PANTHER" id="PTHR33112:SF1">
    <property type="entry name" value="HETEROKARYON INCOMPATIBILITY DOMAIN-CONTAINING PROTEIN"/>
    <property type="match status" value="1"/>
</dbReference>
<evidence type="ECO:0000313" key="3">
    <source>
        <dbReference type="Proteomes" id="UP000799753"/>
    </source>
</evidence>
<reference evidence="2" key="1">
    <citation type="journal article" date="2020" name="Stud. Mycol.">
        <title>101 Dothideomycetes genomes: a test case for predicting lifestyles and emergence of pathogens.</title>
        <authorList>
            <person name="Haridas S."/>
            <person name="Albert R."/>
            <person name="Binder M."/>
            <person name="Bloem J."/>
            <person name="Labutti K."/>
            <person name="Salamov A."/>
            <person name="Andreopoulos B."/>
            <person name="Baker S."/>
            <person name="Barry K."/>
            <person name="Bills G."/>
            <person name="Bluhm B."/>
            <person name="Cannon C."/>
            <person name="Castanera R."/>
            <person name="Culley D."/>
            <person name="Daum C."/>
            <person name="Ezra D."/>
            <person name="Gonzalez J."/>
            <person name="Henrissat B."/>
            <person name="Kuo A."/>
            <person name="Liang C."/>
            <person name="Lipzen A."/>
            <person name="Lutzoni F."/>
            <person name="Magnuson J."/>
            <person name="Mondo S."/>
            <person name="Nolan M."/>
            <person name="Ohm R."/>
            <person name="Pangilinan J."/>
            <person name="Park H.-J."/>
            <person name="Ramirez L."/>
            <person name="Alfaro M."/>
            <person name="Sun H."/>
            <person name="Tritt A."/>
            <person name="Yoshinaga Y."/>
            <person name="Zwiers L.-H."/>
            <person name="Turgeon B."/>
            <person name="Goodwin S."/>
            <person name="Spatafora J."/>
            <person name="Crous P."/>
            <person name="Grigoriev I."/>
        </authorList>
    </citation>
    <scope>NUCLEOTIDE SEQUENCE</scope>
    <source>
        <strain evidence="2">CBS 473.64</strain>
    </source>
</reference>
<organism evidence="2 3">
    <name type="scientific">Massarina eburnea CBS 473.64</name>
    <dbReference type="NCBI Taxonomy" id="1395130"/>
    <lineage>
        <taxon>Eukaryota</taxon>
        <taxon>Fungi</taxon>
        <taxon>Dikarya</taxon>
        <taxon>Ascomycota</taxon>
        <taxon>Pezizomycotina</taxon>
        <taxon>Dothideomycetes</taxon>
        <taxon>Pleosporomycetidae</taxon>
        <taxon>Pleosporales</taxon>
        <taxon>Massarineae</taxon>
        <taxon>Massarinaceae</taxon>
        <taxon>Massarina</taxon>
    </lineage>
</organism>
<feature type="non-terminal residue" evidence="2">
    <location>
        <position position="57"/>
    </location>
</feature>
<accession>A0A6A6RFY8</accession>
<name>A0A6A6RFY8_9PLEO</name>
<gene>
    <name evidence="2" type="ORF">P280DRAFT_358646</name>
</gene>